<evidence type="ECO:0000256" key="1">
    <source>
        <dbReference type="RuleBase" id="RU367072"/>
    </source>
</evidence>
<evidence type="ECO:0000259" key="2">
    <source>
        <dbReference type="Pfam" id="PF14500"/>
    </source>
</evidence>
<dbReference type="Pfam" id="PF14500">
    <property type="entry name" value="MMS19_N"/>
    <property type="match status" value="1"/>
</dbReference>
<feature type="domain" description="MMS19 N-terminal" evidence="2">
    <location>
        <begin position="49"/>
        <end position="326"/>
    </location>
</feature>
<keyword evidence="1" id="KW-0227">DNA damage</keyword>
<dbReference type="InterPro" id="IPR029240">
    <property type="entry name" value="MMS19_N"/>
</dbReference>
<dbReference type="PANTHER" id="PTHR12891:SF0">
    <property type="entry name" value="MMS19 NUCLEOTIDE EXCISION REPAIR PROTEIN HOMOLOG"/>
    <property type="match status" value="1"/>
</dbReference>
<dbReference type="Gene3D" id="1.25.10.10">
    <property type="entry name" value="Leucine-rich Repeat Variant"/>
    <property type="match status" value="2"/>
</dbReference>
<dbReference type="InterPro" id="IPR011989">
    <property type="entry name" value="ARM-like"/>
</dbReference>
<name>A0ABP0KD43_9DINO</name>
<comment type="caution">
    <text evidence="3">The sequence shown here is derived from an EMBL/GenBank/DDBJ whole genome shotgun (WGS) entry which is preliminary data.</text>
</comment>
<sequence length="1053" mass="114678">MAFSDRLRQAVDDYVAADVVTDELREATLQKVLTALNAKEIELLDIVVHLEKVMCDASNPTGRRHAIQFLAFCLRDIVELKLNFKHVEVFAKFFQNKLSDWQCVEGAVAGILVLFQRQAALIRTLKVDTEEGEGEPMALHLARTMLKEVNVPSHTQGVRKSVLDTLLLLSNEWREELTMLGPELGDGISAAIEEERDPRNLLISFTLVKKVLGDFPAACASRETVQSLFETLSSYFPITFQPPKGDKVGITGDDLRQALSQAFCSSQRLAELVIPFLLDASKDIEADVDATVAQAMQTLCFCLQNFGATAAQKHLKHILETCRDQVCRTKTTCGAEFCKAVTESLKVSLQGVPAGLHPHWLAKDVVPQLQEMADDASKGRMSLASEGARQLLLSAAAAHPIVYESVWSAVMKAFLEGKEGEEAFFSIDALEFMVELLQRQQGVFTAKQLQPALKGALETMRTILPQSEEQLHPLVASVELVKRLARLSVASEALQAWQMALLGAAGGPWSSWATAWQEHLSSKPASDPCVTALVQAVCEIMPREIDQAFSLAERLLKVSSTSAEWLPLAMPQLLAHTALSLARAELKGEGRENRQNLGQALLLRASEIFRQHGASGHFEILASLADALDLPTDEGTRWVAAQIATALGLPSSVPEIAEGLTTDFDGGLKSPSVDTVLHRAQAARRFLRMLCRHLPEDQARGVQRRLLESIALSSFNVLANCTALLPGILPEACAKSWNFCQRTMPAVCRCASDADPDLAESTCAEAIALEALEALVENAPVDEVPMLLENFRDTFGQLLRGSAASARQGRGAALCWASATSALLRRSGAQQQAAAFLEALLNALDQEAPVGPFVPLAFRVLAPVKVEAAKGARAKLPPLALQQLSRTVLPSLLSRAKALESQPWARRAALESAVALLAGLSPEVASTDCSEELRFCTLTSLKRLKEEAEASVFGAQVLQLLVRAIQKKQPWVEDDLHSVVLPICDLCSSHRTPLVRLGCFQVLIALIQQAFGHLAPYKKQIEAGCKRGVEDRCREVRLLAVAALNAWHCVGSQ</sequence>
<dbReference type="InterPro" id="IPR039920">
    <property type="entry name" value="MMS19"/>
</dbReference>
<dbReference type="PANTHER" id="PTHR12891">
    <property type="entry name" value="DNA REPAIR/TRANSCRIPTION PROTEIN MET18/MMS19"/>
    <property type="match status" value="1"/>
</dbReference>
<gene>
    <name evidence="3" type="ORF">CCMP2556_LOCUS15740</name>
</gene>
<comment type="subcellular location">
    <subcellularLocation>
        <location evidence="1">Nucleus</location>
    </subcellularLocation>
</comment>
<evidence type="ECO:0000313" key="3">
    <source>
        <dbReference type="EMBL" id="CAK9024736.1"/>
    </source>
</evidence>
<dbReference type="InterPro" id="IPR016024">
    <property type="entry name" value="ARM-type_fold"/>
</dbReference>
<keyword evidence="1" id="KW-0539">Nucleus</keyword>
<comment type="similarity">
    <text evidence="1">Belongs to the MET18/MMS19 family.</text>
</comment>
<dbReference type="SUPFAM" id="SSF48371">
    <property type="entry name" value="ARM repeat"/>
    <property type="match status" value="1"/>
</dbReference>
<evidence type="ECO:0000313" key="4">
    <source>
        <dbReference type="Proteomes" id="UP001642484"/>
    </source>
</evidence>
<dbReference type="EMBL" id="CAXAMN010008335">
    <property type="protein sequence ID" value="CAK9024736.1"/>
    <property type="molecule type" value="Genomic_DNA"/>
</dbReference>
<organism evidence="3 4">
    <name type="scientific">Durusdinium trenchii</name>
    <dbReference type="NCBI Taxonomy" id="1381693"/>
    <lineage>
        <taxon>Eukaryota</taxon>
        <taxon>Sar</taxon>
        <taxon>Alveolata</taxon>
        <taxon>Dinophyceae</taxon>
        <taxon>Suessiales</taxon>
        <taxon>Symbiodiniaceae</taxon>
        <taxon>Durusdinium</taxon>
    </lineage>
</organism>
<dbReference type="Proteomes" id="UP001642484">
    <property type="component" value="Unassembled WGS sequence"/>
</dbReference>
<accession>A0ABP0KD43</accession>
<keyword evidence="1" id="KW-0234">DNA repair</keyword>
<proteinExistence type="inferred from homology"/>
<protein>
    <recommendedName>
        <fullName evidence="1">MMS19 nucleotide excision repair protein</fullName>
    </recommendedName>
</protein>
<keyword evidence="4" id="KW-1185">Reference proteome</keyword>
<reference evidence="3 4" key="1">
    <citation type="submission" date="2024-02" db="EMBL/GenBank/DDBJ databases">
        <authorList>
            <person name="Chen Y."/>
            <person name="Shah S."/>
            <person name="Dougan E. K."/>
            <person name="Thang M."/>
            <person name="Chan C."/>
        </authorList>
    </citation>
    <scope>NUCLEOTIDE SEQUENCE [LARGE SCALE GENOMIC DNA]</scope>
</reference>
<comment type="function">
    <text evidence="1">Key component of the cytosolic iron-sulfur protein assembly (CIA) complex, a multiprotein complex that mediates the incorporation of iron-sulfur cluster into apoproteins specifically involved in DNA metabolism and genomic integrity. In the CIA complex, MMS19 acts as an adapter between early-acting CIA components and a subset of cellular target iron-sulfur proteins.</text>
</comment>